<comment type="caution">
    <text evidence="13">The sequence shown here is derived from an EMBL/GenBank/DDBJ whole genome shotgun (WGS) entry which is preliminary data.</text>
</comment>
<evidence type="ECO:0000313" key="14">
    <source>
        <dbReference type="Proteomes" id="UP000827721"/>
    </source>
</evidence>
<keyword evidence="11" id="KW-0456">Lyase</keyword>
<organism evidence="13 14">
    <name type="scientific">Xanthoceras sorbifolium</name>
    <dbReference type="NCBI Taxonomy" id="99658"/>
    <lineage>
        <taxon>Eukaryota</taxon>
        <taxon>Viridiplantae</taxon>
        <taxon>Streptophyta</taxon>
        <taxon>Embryophyta</taxon>
        <taxon>Tracheophyta</taxon>
        <taxon>Spermatophyta</taxon>
        <taxon>Magnoliopsida</taxon>
        <taxon>eudicotyledons</taxon>
        <taxon>Gunneridae</taxon>
        <taxon>Pentapetalae</taxon>
        <taxon>rosids</taxon>
        <taxon>malvids</taxon>
        <taxon>Sapindales</taxon>
        <taxon>Sapindaceae</taxon>
        <taxon>Xanthoceroideae</taxon>
        <taxon>Xanthoceras</taxon>
    </lineage>
</organism>
<gene>
    <name evidence="13" type="ORF">JRO89_XS12G0069600</name>
</gene>
<evidence type="ECO:0000256" key="8">
    <source>
        <dbReference type="ARBA" id="ARBA00022793"/>
    </source>
</evidence>
<dbReference type="EMBL" id="JAFEMO010000012">
    <property type="protein sequence ID" value="KAH7553870.1"/>
    <property type="molecule type" value="Genomic_DNA"/>
</dbReference>
<evidence type="ECO:0000313" key="13">
    <source>
        <dbReference type="EMBL" id="KAH7553870.1"/>
    </source>
</evidence>
<keyword evidence="8" id="KW-0210">Decarboxylase</keyword>
<evidence type="ECO:0000259" key="12">
    <source>
        <dbReference type="Pfam" id="PF02775"/>
    </source>
</evidence>
<evidence type="ECO:0000256" key="10">
    <source>
        <dbReference type="ARBA" id="ARBA00023052"/>
    </source>
</evidence>
<evidence type="ECO:0000256" key="11">
    <source>
        <dbReference type="ARBA" id="ARBA00023239"/>
    </source>
</evidence>
<evidence type="ECO:0000256" key="5">
    <source>
        <dbReference type="ARBA" id="ARBA00011881"/>
    </source>
</evidence>
<dbReference type="PANTHER" id="PTHR43452">
    <property type="entry name" value="PYRUVATE DECARBOXYLASE"/>
    <property type="match status" value="1"/>
</dbReference>
<dbReference type="Proteomes" id="UP000827721">
    <property type="component" value="Unassembled WGS sequence"/>
</dbReference>
<accession>A0ABQ8HBK8</accession>
<evidence type="ECO:0000256" key="6">
    <source>
        <dbReference type="ARBA" id="ARBA00013202"/>
    </source>
</evidence>
<comment type="cofactor">
    <cofactor evidence="3">
        <name>thiamine diphosphate</name>
        <dbReference type="ChEBI" id="CHEBI:58937"/>
    </cofactor>
</comment>
<keyword evidence="14" id="KW-1185">Reference proteome</keyword>
<keyword evidence="7" id="KW-0479">Metal-binding</keyword>
<dbReference type="EC" id="4.1.1.1" evidence="6"/>
<dbReference type="InterPro" id="IPR012110">
    <property type="entry name" value="PDC/IPDC-like"/>
</dbReference>
<dbReference type="InterPro" id="IPR029061">
    <property type="entry name" value="THDP-binding"/>
</dbReference>
<evidence type="ECO:0000256" key="9">
    <source>
        <dbReference type="ARBA" id="ARBA00022842"/>
    </source>
</evidence>
<keyword evidence="10" id="KW-0786">Thiamine pyrophosphate</keyword>
<reference evidence="13 14" key="1">
    <citation type="submission" date="2021-02" db="EMBL/GenBank/DDBJ databases">
        <title>Plant Genome Project.</title>
        <authorList>
            <person name="Zhang R.-G."/>
        </authorList>
    </citation>
    <scope>NUCLEOTIDE SEQUENCE [LARGE SCALE GENOMIC DNA]</scope>
    <source>
        <tissue evidence="13">Leaves</tissue>
    </source>
</reference>
<dbReference type="Gene3D" id="3.40.50.970">
    <property type="match status" value="2"/>
</dbReference>
<sequence length="202" mass="22841">MKDFLKALAQRIKNNATAYENYKRIYVPEALPNTNTCDSEEALRIIVLFKHIQKMLLGNMAVIAETGDSWFLCQKLRLPQGCRWSVGATLGYAQAALDKRVIACIGDGSFQMAAQEVSTMIRPYNVIKNWDYTALVDAIQNGEGKCWTAKVYYEKELVVAIETAMTDKKDSLYFIEVIVHRDDSNKEFLQLGFRLAAANGRI</sequence>
<name>A0ABQ8HBK8_9ROSI</name>
<comment type="catalytic activity">
    <reaction evidence="1">
        <text>a 2-oxocarboxylate + H(+) = an aldehyde + CO2</text>
        <dbReference type="Rhea" id="RHEA:11628"/>
        <dbReference type="ChEBI" id="CHEBI:15378"/>
        <dbReference type="ChEBI" id="CHEBI:16526"/>
        <dbReference type="ChEBI" id="CHEBI:17478"/>
        <dbReference type="ChEBI" id="CHEBI:35179"/>
        <dbReference type="EC" id="4.1.1.1"/>
    </reaction>
</comment>
<evidence type="ECO:0000256" key="2">
    <source>
        <dbReference type="ARBA" id="ARBA00001920"/>
    </source>
</evidence>
<comment type="subunit">
    <text evidence="5">Homotetramer.</text>
</comment>
<evidence type="ECO:0000256" key="7">
    <source>
        <dbReference type="ARBA" id="ARBA00022723"/>
    </source>
</evidence>
<keyword evidence="9" id="KW-0460">Magnesium</keyword>
<comment type="cofactor">
    <cofactor evidence="2">
        <name>a metal cation</name>
        <dbReference type="ChEBI" id="CHEBI:25213"/>
    </cofactor>
</comment>
<evidence type="ECO:0000256" key="4">
    <source>
        <dbReference type="ARBA" id="ARBA00007812"/>
    </source>
</evidence>
<dbReference type="SUPFAM" id="SSF52518">
    <property type="entry name" value="Thiamin diphosphate-binding fold (THDP-binding)"/>
    <property type="match status" value="1"/>
</dbReference>
<comment type="similarity">
    <text evidence="4">Belongs to the TPP enzyme family.</text>
</comment>
<feature type="domain" description="Thiamine pyrophosphate enzyme TPP-binding" evidence="12">
    <location>
        <begin position="84"/>
        <end position="122"/>
    </location>
</feature>
<proteinExistence type="inferred from homology"/>
<dbReference type="Pfam" id="PF02775">
    <property type="entry name" value="TPP_enzyme_C"/>
    <property type="match status" value="1"/>
</dbReference>
<dbReference type="InterPro" id="IPR011766">
    <property type="entry name" value="TPP_enzyme_TPP-bd"/>
</dbReference>
<dbReference type="PANTHER" id="PTHR43452:SF22">
    <property type="entry name" value="PYRUVATE DECARBOXYLASE"/>
    <property type="match status" value="1"/>
</dbReference>
<evidence type="ECO:0000256" key="1">
    <source>
        <dbReference type="ARBA" id="ARBA00001041"/>
    </source>
</evidence>
<protein>
    <recommendedName>
        <fullName evidence="6">pyruvate decarboxylase</fullName>
        <ecNumber evidence="6">4.1.1.1</ecNumber>
    </recommendedName>
</protein>
<evidence type="ECO:0000256" key="3">
    <source>
        <dbReference type="ARBA" id="ARBA00001964"/>
    </source>
</evidence>